<accession>A0A4P7A036</accession>
<evidence type="ECO:0000256" key="4">
    <source>
        <dbReference type="ARBA" id="ARBA00023136"/>
    </source>
</evidence>
<evidence type="ECO:0000256" key="5">
    <source>
        <dbReference type="SAM" id="Phobius"/>
    </source>
</evidence>
<feature type="transmembrane region" description="Helical" evidence="5">
    <location>
        <begin position="7"/>
        <end position="26"/>
    </location>
</feature>
<evidence type="ECO:0000256" key="3">
    <source>
        <dbReference type="ARBA" id="ARBA00022989"/>
    </source>
</evidence>
<dbReference type="GO" id="GO:0016020">
    <property type="term" value="C:membrane"/>
    <property type="evidence" value="ECO:0007669"/>
    <property type="project" value="UniProtKB-SubCell"/>
</dbReference>
<proteinExistence type="predicted"/>
<gene>
    <name evidence="6" type="ORF">E2636_12795</name>
</gene>
<organism evidence="6 7">
    <name type="scientific">Paenisporosarcina antarctica</name>
    <dbReference type="NCBI Taxonomy" id="417367"/>
    <lineage>
        <taxon>Bacteria</taxon>
        <taxon>Bacillati</taxon>
        <taxon>Bacillota</taxon>
        <taxon>Bacilli</taxon>
        <taxon>Bacillales</taxon>
        <taxon>Caryophanaceae</taxon>
        <taxon>Paenisporosarcina</taxon>
    </lineage>
</organism>
<dbReference type="SUPFAM" id="SSF81324">
    <property type="entry name" value="Voltage-gated potassium channels"/>
    <property type="match status" value="1"/>
</dbReference>
<feature type="transmembrane region" description="Helical" evidence="5">
    <location>
        <begin position="32"/>
        <end position="52"/>
    </location>
</feature>
<dbReference type="Proteomes" id="UP000294292">
    <property type="component" value="Chromosome"/>
</dbReference>
<protein>
    <submittedName>
        <fullName evidence="6">Transporter</fullName>
    </submittedName>
</protein>
<dbReference type="AlphaFoldDB" id="A0A4P7A036"/>
<evidence type="ECO:0000313" key="6">
    <source>
        <dbReference type="EMBL" id="QBP41973.1"/>
    </source>
</evidence>
<dbReference type="InterPro" id="IPR027359">
    <property type="entry name" value="Volt_channel_dom_sf"/>
</dbReference>
<comment type="subcellular location">
    <subcellularLocation>
        <location evidence="1">Membrane</location>
        <topology evidence="1">Multi-pass membrane protein</topology>
    </subcellularLocation>
</comment>
<keyword evidence="3 5" id="KW-1133">Transmembrane helix</keyword>
<dbReference type="KEGG" id="panc:E2636_12795"/>
<evidence type="ECO:0000313" key="7">
    <source>
        <dbReference type="Proteomes" id="UP000294292"/>
    </source>
</evidence>
<keyword evidence="2 5" id="KW-0812">Transmembrane</keyword>
<dbReference type="EMBL" id="CP038015">
    <property type="protein sequence ID" value="QBP41973.1"/>
    <property type="molecule type" value="Genomic_DNA"/>
</dbReference>
<evidence type="ECO:0000256" key="1">
    <source>
        <dbReference type="ARBA" id="ARBA00004141"/>
    </source>
</evidence>
<feature type="transmembrane region" description="Helical" evidence="5">
    <location>
        <begin position="139"/>
        <end position="160"/>
    </location>
</feature>
<dbReference type="OrthoDB" id="9785285at2"/>
<feature type="transmembrane region" description="Helical" evidence="5">
    <location>
        <begin position="109"/>
        <end position="132"/>
    </location>
</feature>
<dbReference type="RefSeq" id="WP_134210542.1">
    <property type="nucleotide sequence ID" value="NZ_CP038015.1"/>
</dbReference>
<dbReference type="Gene3D" id="1.20.120.350">
    <property type="entry name" value="Voltage-gated potassium channels. Chain C"/>
    <property type="match status" value="1"/>
</dbReference>
<keyword evidence="4 5" id="KW-0472">Membrane</keyword>
<feature type="transmembrane region" description="Helical" evidence="5">
    <location>
        <begin position="166"/>
        <end position="188"/>
    </location>
</feature>
<name>A0A4P7A036_9BACL</name>
<evidence type="ECO:0000256" key="2">
    <source>
        <dbReference type="ARBA" id="ARBA00022692"/>
    </source>
</evidence>
<keyword evidence="7" id="KW-1185">Reference proteome</keyword>
<reference evidence="6 7" key="1">
    <citation type="submission" date="2019-03" db="EMBL/GenBank/DDBJ databases">
        <title>Complete genome sequence of Paenisporosarcina antarctica CGMCC 1.6503T.</title>
        <authorList>
            <person name="Rong J.-C."/>
            <person name="Chi N.-Y."/>
            <person name="Zhang Q.-F."/>
        </authorList>
    </citation>
    <scope>NUCLEOTIDE SEQUENCE [LARGE SCALE GENOMIC DNA]</scope>
    <source>
        <strain evidence="6 7">CGMCC 1.6503</strain>
    </source>
</reference>
<sequence>MQQLMKIVYEVIMILLVMLTLVTLWTEDSYNSTINWIVWGVFFMDFFIRLITSKEKWNFVKKNPFLVIAIIPFDQFFQAARIVRILYFFRIKTITKYYISPYVKKLSFQSVSLIVSILLVILLAETWVIWYLENSVQTYYDALFVLSGYLFFFGHGVFVIKDPISIWTLTGISIIGIAIQGLALQWAFTKAETLYSAIKEKNSVS</sequence>